<feature type="transmembrane region" description="Helical" evidence="5">
    <location>
        <begin position="175"/>
        <end position="196"/>
    </location>
</feature>
<comment type="caution">
    <text evidence="8">The sequence shown here is derived from an EMBL/GenBank/DDBJ whole genome shotgun (WGS) entry which is preliminary data.</text>
</comment>
<reference evidence="8" key="1">
    <citation type="submission" date="2021-03" db="EMBL/GenBank/DDBJ databases">
        <authorList>
            <person name="Bekaert M."/>
        </authorList>
    </citation>
    <scope>NUCLEOTIDE SEQUENCE</scope>
</reference>
<dbReference type="InterPro" id="IPR042635">
    <property type="entry name" value="MEGF10/SREC1/2-like"/>
</dbReference>
<name>A0A8S3UGK4_MYTED</name>
<dbReference type="EMBL" id="CAJPWZ010002747">
    <property type="protein sequence ID" value="CAG2244700.1"/>
    <property type="molecule type" value="Genomic_DNA"/>
</dbReference>
<organism evidence="8 9">
    <name type="scientific">Mytilus edulis</name>
    <name type="common">Blue mussel</name>
    <dbReference type="NCBI Taxonomy" id="6550"/>
    <lineage>
        <taxon>Eukaryota</taxon>
        <taxon>Metazoa</taxon>
        <taxon>Spiralia</taxon>
        <taxon>Lophotrochozoa</taxon>
        <taxon>Mollusca</taxon>
        <taxon>Bivalvia</taxon>
        <taxon>Autobranchia</taxon>
        <taxon>Pteriomorphia</taxon>
        <taxon>Mytilida</taxon>
        <taxon>Mytiloidea</taxon>
        <taxon>Mytilidae</taxon>
        <taxon>Mytilinae</taxon>
        <taxon>Mytilus</taxon>
    </lineage>
</organism>
<keyword evidence="3" id="KW-0677">Repeat</keyword>
<evidence type="ECO:0000313" key="9">
    <source>
        <dbReference type="Proteomes" id="UP000683360"/>
    </source>
</evidence>
<keyword evidence="5" id="KW-0472">Membrane</keyword>
<keyword evidence="5" id="KW-1133">Transmembrane helix</keyword>
<feature type="signal peptide" evidence="6">
    <location>
        <begin position="1"/>
        <end position="25"/>
    </location>
</feature>
<gene>
    <name evidence="8" type="ORF">MEDL_56761</name>
</gene>
<evidence type="ECO:0000256" key="6">
    <source>
        <dbReference type="SAM" id="SignalP"/>
    </source>
</evidence>
<protein>
    <recommendedName>
        <fullName evidence="7">EGF-like domain-containing protein</fullName>
    </recommendedName>
</protein>
<feature type="domain" description="EGF-like" evidence="7">
    <location>
        <begin position="97"/>
        <end position="108"/>
    </location>
</feature>
<dbReference type="AlphaFoldDB" id="A0A8S3UGK4"/>
<dbReference type="PANTHER" id="PTHR24043:SF8">
    <property type="entry name" value="EGF-LIKE DOMAIN-CONTAINING PROTEIN"/>
    <property type="match status" value="1"/>
</dbReference>
<evidence type="ECO:0000256" key="4">
    <source>
        <dbReference type="ARBA" id="ARBA00023157"/>
    </source>
</evidence>
<dbReference type="Proteomes" id="UP000683360">
    <property type="component" value="Unassembled WGS sequence"/>
</dbReference>
<evidence type="ECO:0000313" key="8">
    <source>
        <dbReference type="EMBL" id="CAG2244700.1"/>
    </source>
</evidence>
<feature type="chain" id="PRO_5035743929" description="EGF-like domain-containing protein" evidence="6">
    <location>
        <begin position="26"/>
        <end position="272"/>
    </location>
</feature>
<dbReference type="Gene3D" id="2.170.300.10">
    <property type="entry name" value="Tie2 ligand-binding domain superfamily"/>
    <property type="match status" value="1"/>
</dbReference>
<dbReference type="PANTHER" id="PTHR24043">
    <property type="entry name" value="SCAVENGER RECEPTOR CLASS F"/>
    <property type="match status" value="1"/>
</dbReference>
<dbReference type="InterPro" id="IPR000742">
    <property type="entry name" value="EGF"/>
</dbReference>
<keyword evidence="9" id="KW-1185">Reference proteome</keyword>
<keyword evidence="1" id="KW-0245">EGF-like domain</keyword>
<proteinExistence type="predicted"/>
<accession>A0A8S3UGK4</accession>
<evidence type="ECO:0000256" key="1">
    <source>
        <dbReference type="ARBA" id="ARBA00022536"/>
    </source>
</evidence>
<keyword evidence="4" id="KW-1015">Disulfide bond</keyword>
<evidence type="ECO:0000256" key="2">
    <source>
        <dbReference type="ARBA" id="ARBA00022729"/>
    </source>
</evidence>
<keyword evidence="5" id="KW-0812">Transmembrane</keyword>
<dbReference type="GO" id="GO:0005044">
    <property type="term" value="F:scavenger receptor activity"/>
    <property type="evidence" value="ECO:0007669"/>
    <property type="project" value="InterPro"/>
</dbReference>
<keyword evidence="2 6" id="KW-0732">Signal</keyword>
<sequence length="272" mass="30148">METRYRFIANNVLFLFVAFVGTTNCTSLNSTDPNVCPKRVNVGQSVNQTQWIIECCPNFVNQNGKCQACPSGTYGEQCSKECICANDADCDPVSGDCLCSVGWFGDHCTKVCPTGKFGKNCNGTCACSNVEQCDVQTGKCIKCNPEPNKEECNSHIDEVNNLNSGQNSYKSNDNVIVYITMVAALIGIVCVVTMVVKVKERLCRQLQQSLKDTSKPKLKRRMATRSLPLTQTQNAQTGSYIINTEGVMFQPEIEEDLYCEIGDIHEFESDRY</sequence>
<dbReference type="FunFam" id="2.170.300.10:FF:000041">
    <property type="entry name" value="Tyrosine protein kinase receptor tie-1, putative"/>
    <property type="match status" value="1"/>
</dbReference>
<evidence type="ECO:0000259" key="7">
    <source>
        <dbReference type="PROSITE" id="PS00022"/>
    </source>
</evidence>
<dbReference type="PROSITE" id="PS00022">
    <property type="entry name" value="EGF_1"/>
    <property type="match status" value="1"/>
</dbReference>
<dbReference type="OrthoDB" id="6083208at2759"/>
<evidence type="ECO:0000256" key="5">
    <source>
        <dbReference type="SAM" id="Phobius"/>
    </source>
</evidence>
<evidence type="ECO:0000256" key="3">
    <source>
        <dbReference type="ARBA" id="ARBA00022737"/>
    </source>
</evidence>